<reference evidence="2 3" key="1">
    <citation type="submission" date="2019-12" db="EMBL/GenBank/DDBJ databases">
        <authorList>
            <person name="Woiski C."/>
        </authorList>
    </citation>
    <scope>NUCLEOTIDE SEQUENCE [LARGE SCALE GENOMIC DNA]</scope>
    <source>
        <strain evidence="2 3">BOE100</strain>
    </source>
</reference>
<sequence>MKTLIDENEILLLGLHKAQEALEQKHAELKSLQDMLASVNHRLERMRASYPNYWEMENMHVASRNDPQRGVSNWIIEKCLVSGLYIESIRFSIDVNMQNIQFPSLANGVPVNTWMSCDRKSQIDELLILTADGTFAAKTNKVVTRKLSSTEWLILKSLPQRVAELITTKPAYFLEKIDAEPHLECLSTLSKSMNAWGLKLRHDSFNIVGMSERHQYRSVTVKFSNLCLGPSRFDELKLTLSTVDLDGNEFGQNPRLEFQEETKGVLNSWFAETQDSIERRLELRFSLPSEMDLAVWLKLSETDRLLIAGVIGSLPENLKSVQTENSHFVNNRENWIKTSFNILEIMKSILATK</sequence>
<proteinExistence type="predicted"/>
<evidence type="ECO:0000313" key="3">
    <source>
        <dbReference type="Proteomes" id="UP000442695"/>
    </source>
</evidence>
<dbReference type="EMBL" id="WOWR01000094">
    <property type="protein sequence ID" value="KAF0250726.1"/>
    <property type="molecule type" value="Genomic_DNA"/>
</dbReference>
<dbReference type="RefSeq" id="WP_156860050.1">
    <property type="nucleotide sequence ID" value="NZ_WOWR01000094.1"/>
</dbReference>
<comment type="caution">
    <text evidence="2">The sequence shown here is derived from an EMBL/GenBank/DDBJ whole genome shotgun (WGS) entry which is preliminary data.</text>
</comment>
<dbReference type="AlphaFoldDB" id="A0A7V8J0U5"/>
<organism evidence="2 3">
    <name type="scientific">Pseudomonas putida</name>
    <name type="common">Arthrobacter siderocapsulatus</name>
    <dbReference type="NCBI Taxonomy" id="303"/>
    <lineage>
        <taxon>Bacteria</taxon>
        <taxon>Pseudomonadati</taxon>
        <taxon>Pseudomonadota</taxon>
        <taxon>Gammaproteobacteria</taxon>
        <taxon>Pseudomonadales</taxon>
        <taxon>Pseudomonadaceae</taxon>
        <taxon>Pseudomonas</taxon>
    </lineage>
</organism>
<protein>
    <submittedName>
        <fullName evidence="2">Uncharacterized protein</fullName>
    </submittedName>
</protein>
<name>A0A7V8J0U5_PSEPU</name>
<keyword evidence="1" id="KW-0175">Coiled coil</keyword>
<accession>A0A7V8J0U5</accession>
<feature type="coiled-coil region" evidence="1">
    <location>
        <begin position="15"/>
        <end position="49"/>
    </location>
</feature>
<evidence type="ECO:0000313" key="2">
    <source>
        <dbReference type="EMBL" id="KAF0250726.1"/>
    </source>
</evidence>
<evidence type="ECO:0000256" key="1">
    <source>
        <dbReference type="SAM" id="Coils"/>
    </source>
</evidence>
<dbReference type="Proteomes" id="UP000442695">
    <property type="component" value="Unassembled WGS sequence"/>
</dbReference>
<gene>
    <name evidence="2" type="ORF">GN299_32395</name>
</gene>